<dbReference type="InterPro" id="IPR001005">
    <property type="entry name" value="SANT/Myb"/>
</dbReference>
<sequence>MAAASPLPPSASRPIAKSKLKRGASDLIDPLFYNHLLDELRQHQDAGTAYYGSFLYEPQPVPASLLLPSGTPIFQSEDHTSLPQAGKNAAVFERVASAKVNKDSAGVKLLTEPPESVRSRVLSQSPAGRPLQRAGSGFRSPPVTGKPSDLKPAVEAVTFIEKAKSHYGGSSAGGWKEQLSAQLIQRAAQWEHVDLQSMPFSEEEAMLVLVGRYILGNCWTDVAKFLPGRTGKMVKSFWHSKLRPRYYKYGWKGRELSPPPELHKSAQIRPGSAAGEGLKGGAGDTGGDDSEDDEPREEVEEETNEEALAREHALMQAALAARDPAAVLRAYHLQYERLLAAIEEQAAARKDWEERCFLCKDGGDLLCCQEGHREGGAPCWKAYHVACLGTRAPTSEDSFWCCPRHACASDRCSEPVQSECATCSNSYCEQHRQGHLDPQSPDKAGGMQRIVCDRCRALRGDNQSEAGGRGAASESPTAASERKRRQRQRERDEAKRVEMERQRERRERDRRKREEDAEREHADDADSPEWVRMLSSIKHMPTNNGGPIVSRIEKATALARGRVHPEVIAQLQLAVSAAVYKSNAAGNTRNQALAAIDLHRTHERCEKGTLDDIADDPDAS</sequence>
<feature type="domain" description="Myb-like" evidence="8">
    <location>
        <begin position="192"/>
        <end position="242"/>
    </location>
</feature>
<dbReference type="PROSITE" id="PS50090">
    <property type="entry name" value="MYB_LIKE"/>
    <property type="match status" value="1"/>
</dbReference>
<proteinExistence type="predicted"/>
<keyword evidence="11" id="KW-1185">Reference proteome</keyword>
<evidence type="ECO:0000256" key="2">
    <source>
        <dbReference type="ARBA" id="ARBA00022737"/>
    </source>
</evidence>
<evidence type="ECO:0000256" key="3">
    <source>
        <dbReference type="ARBA" id="ARBA00023015"/>
    </source>
</evidence>
<evidence type="ECO:0000256" key="4">
    <source>
        <dbReference type="ARBA" id="ARBA00023125"/>
    </source>
</evidence>
<keyword evidence="4" id="KW-0238">DNA-binding</keyword>
<dbReference type="GO" id="GO:0005634">
    <property type="term" value="C:nucleus"/>
    <property type="evidence" value="ECO:0007669"/>
    <property type="project" value="UniProtKB-SubCell"/>
</dbReference>
<dbReference type="InterPro" id="IPR013083">
    <property type="entry name" value="Znf_RING/FYVE/PHD"/>
</dbReference>
<evidence type="ECO:0000256" key="5">
    <source>
        <dbReference type="ARBA" id="ARBA00023163"/>
    </source>
</evidence>
<keyword evidence="6" id="KW-0539">Nucleus</keyword>
<feature type="compositionally biased region" description="Basic and acidic residues" evidence="7">
    <location>
        <begin position="489"/>
        <end position="524"/>
    </location>
</feature>
<dbReference type="InterPro" id="IPR051953">
    <property type="entry name" value="Plant_SW-associated_TFs"/>
</dbReference>
<keyword evidence="3" id="KW-0805">Transcription regulation</keyword>
<dbReference type="AlphaFoldDB" id="A0A1Y1HY11"/>
<keyword evidence="5" id="KW-0804">Transcription</keyword>
<reference evidence="10 11" key="1">
    <citation type="journal article" date="2014" name="Nat. Commun.">
        <title>Klebsormidium flaccidum genome reveals primary factors for plant terrestrial adaptation.</title>
        <authorList>
            <person name="Hori K."/>
            <person name="Maruyama F."/>
            <person name="Fujisawa T."/>
            <person name="Togashi T."/>
            <person name="Yamamoto N."/>
            <person name="Seo M."/>
            <person name="Sato S."/>
            <person name="Yamada T."/>
            <person name="Mori H."/>
            <person name="Tajima N."/>
            <person name="Moriyama T."/>
            <person name="Ikeuchi M."/>
            <person name="Watanabe M."/>
            <person name="Wada H."/>
            <person name="Kobayashi K."/>
            <person name="Saito M."/>
            <person name="Masuda T."/>
            <person name="Sasaki-Sekimoto Y."/>
            <person name="Mashiguchi K."/>
            <person name="Awai K."/>
            <person name="Shimojima M."/>
            <person name="Masuda S."/>
            <person name="Iwai M."/>
            <person name="Nobusawa T."/>
            <person name="Narise T."/>
            <person name="Kondo S."/>
            <person name="Saito H."/>
            <person name="Sato R."/>
            <person name="Murakawa M."/>
            <person name="Ihara Y."/>
            <person name="Oshima-Yamada Y."/>
            <person name="Ohtaka K."/>
            <person name="Satoh M."/>
            <person name="Sonobe K."/>
            <person name="Ishii M."/>
            <person name="Ohtani R."/>
            <person name="Kanamori-Sato M."/>
            <person name="Honoki R."/>
            <person name="Miyazaki D."/>
            <person name="Mochizuki H."/>
            <person name="Umetsu J."/>
            <person name="Higashi K."/>
            <person name="Shibata D."/>
            <person name="Kamiya Y."/>
            <person name="Sato N."/>
            <person name="Nakamura Y."/>
            <person name="Tabata S."/>
            <person name="Ida S."/>
            <person name="Kurokawa K."/>
            <person name="Ohta H."/>
        </authorList>
    </citation>
    <scope>NUCLEOTIDE SEQUENCE [LARGE SCALE GENOMIC DNA]</scope>
    <source>
        <strain evidence="10 11">NIES-2285</strain>
    </source>
</reference>
<organism evidence="10 11">
    <name type="scientific">Klebsormidium nitens</name>
    <name type="common">Green alga</name>
    <name type="synonym">Ulothrix nitens</name>
    <dbReference type="NCBI Taxonomy" id="105231"/>
    <lineage>
        <taxon>Eukaryota</taxon>
        <taxon>Viridiplantae</taxon>
        <taxon>Streptophyta</taxon>
        <taxon>Klebsormidiophyceae</taxon>
        <taxon>Klebsormidiales</taxon>
        <taxon>Klebsormidiaceae</taxon>
        <taxon>Klebsormidium</taxon>
    </lineage>
</organism>
<dbReference type="SMART" id="SM00717">
    <property type="entry name" value="SANT"/>
    <property type="match status" value="1"/>
</dbReference>
<evidence type="ECO:0000256" key="1">
    <source>
        <dbReference type="ARBA" id="ARBA00004123"/>
    </source>
</evidence>
<dbReference type="PROSITE" id="PS51294">
    <property type="entry name" value="HTH_MYB"/>
    <property type="match status" value="1"/>
</dbReference>
<dbReference type="Gene3D" id="1.10.10.60">
    <property type="entry name" value="Homeodomain-like"/>
    <property type="match status" value="1"/>
</dbReference>
<dbReference type="PANTHER" id="PTHR47997:SF75">
    <property type="entry name" value="MYB DOMAIN PROTEIN 55"/>
    <property type="match status" value="1"/>
</dbReference>
<feature type="region of interest" description="Disordered" evidence="7">
    <location>
        <begin position="462"/>
        <end position="527"/>
    </location>
</feature>
<keyword evidence="2" id="KW-0677">Repeat</keyword>
<feature type="region of interest" description="Disordered" evidence="7">
    <location>
        <begin position="258"/>
        <end position="306"/>
    </location>
</feature>
<feature type="region of interest" description="Disordered" evidence="7">
    <location>
        <begin position="111"/>
        <end position="149"/>
    </location>
</feature>
<dbReference type="Pfam" id="PF00249">
    <property type="entry name" value="Myb_DNA-binding"/>
    <property type="match status" value="1"/>
</dbReference>
<evidence type="ECO:0000259" key="9">
    <source>
        <dbReference type="PROSITE" id="PS51294"/>
    </source>
</evidence>
<feature type="compositionally biased region" description="Acidic residues" evidence="7">
    <location>
        <begin position="286"/>
        <end position="305"/>
    </location>
</feature>
<gene>
    <name evidence="10" type="ORF">KFL_001180210</name>
</gene>
<dbReference type="GO" id="GO:0003677">
    <property type="term" value="F:DNA binding"/>
    <property type="evidence" value="ECO:0007669"/>
    <property type="project" value="UniProtKB-KW"/>
</dbReference>
<evidence type="ECO:0000256" key="6">
    <source>
        <dbReference type="ARBA" id="ARBA00023242"/>
    </source>
</evidence>
<dbReference type="InterPro" id="IPR017930">
    <property type="entry name" value="Myb_dom"/>
</dbReference>
<evidence type="ECO:0000259" key="8">
    <source>
        <dbReference type="PROSITE" id="PS50090"/>
    </source>
</evidence>
<name>A0A1Y1HY11_KLENI</name>
<dbReference type="EMBL" id="DF237067">
    <property type="protein sequence ID" value="GAQ82642.1"/>
    <property type="molecule type" value="Genomic_DNA"/>
</dbReference>
<evidence type="ECO:0000256" key="7">
    <source>
        <dbReference type="SAM" id="MobiDB-lite"/>
    </source>
</evidence>
<dbReference type="STRING" id="105231.A0A1Y1HY11"/>
<dbReference type="PANTHER" id="PTHR47997">
    <property type="entry name" value="MYB DOMAIN PROTEIN 55"/>
    <property type="match status" value="1"/>
</dbReference>
<accession>A0A1Y1HY11</accession>
<dbReference type="SUPFAM" id="SSF46689">
    <property type="entry name" value="Homeodomain-like"/>
    <property type="match status" value="1"/>
</dbReference>
<dbReference type="CDD" id="cd00167">
    <property type="entry name" value="SANT"/>
    <property type="match status" value="1"/>
</dbReference>
<evidence type="ECO:0000313" key="11">
    <source>
        <dbReference type="Proteomes" id="UP000054558"/>
    </source>
</evidence>
<dbReference type="Gene3D" id="3.30.40.10">
    <property type="entry name" value="Zinc/RING finger domain, C3HC4 (zinc finger)"/>
    <property type="match status" value="1"/>
</dbReference>
<comment type="subcellular location">
    <subcellularLocation>
        <location evidence="1">Nucleus</location>
    </subcellularLocation>
</comment>
<dbReference type="InterPro" id="IPR009057">
    <property type="entry name" value="Homeodomain-like_sf"/>
</dbReference>
<evidence type="ECO:0000313" key="10">
    <source>
        <dbReference type="EMBL" id="GAQ82642.1"/>
    </source>
</evidence>
<feature type="domain" description="HTH myb-type" evidence="9">
    <location>
        <begin position="192"/>
        <end position="246"/>
    </location>
</feature>
<dbReference type="Proteomes" id="UP000054558">
    <property type="component" value="Unassembled WGS sequence"/>
</dbReference>
<protein>
    <submittedName>
        <fullName evidence="10">Uncharacterized protein</fullName>
    </submittedName>
</protein>
<dbReference type="OrthoDB" id="1870062at2759"/>